<evidence type="ECO:0000256" key="1">
    <source>
        <dbReference type="ARBA" id="ARBA00023125"/>
    </source>
</evidence>
<dbReference type="InterPro" id="IPR001387">
    <property type="entry name" value="Cro/C1-type_HTH"/>
</dbReference>
<gene>
    <name evidence="3" type="ORF">Q664_47925</name>
</gene>
<dbReference type="GO" id="GO:0003677">
    <property type="term" value="F:DNA binding"/>
    <property type="evidence" value="ECO:0007669"/>
    <property type="project" value="UniProtKB-KW"/>
</dbReference>
<evidence type="ECO:0000313" key="4">
    <source>
        <dbReference type="Proteomes" id="UP000028547"/>
    </source>
</evidence>
<dbReference type="PANTHER" id="PTHR46797">
    <property type="entry name" value="HTH-TYPE TRANSCRIPTIONAL REGULATOR"/>
    <property type="match status" value="1"/>
</dbReference>
<reference evidence="3 4" key="1">
    <citation type="submission" date="2014-07" db="EMBL/GenBank/DDBJ databases">
        <title>Draft Genome Sequence of Gephyronic Acid Producer, Cystobacter violaceus Strain Cb vi76.</title>
        <authorList>
            <person name="Stevens D.C."/>
            <person name="Young J."/>
            <person name="Carmichael R."/>
            <person name="Tan J."/>
            <person name="Taylor R.E."/>
        </authorList>
    </citation>
    <scope>NUCLEOTIDE SEQUENCE [LARGE SCALE GENOMIC DNA]</scope>
    <source>
        <strain evidence="3 4">Cb vi76</strain>
    </source>
</reference>
<dbReference type="PROSITE" id="PS50943">
    <property type="entry name" value="HTH_CROC1"/>
    <property type="match status" value="1"/>
</dbReference>
<keyword evidence="1" id="KW-0238">DNA-binding</keyword>
<dbReference type="SMART" id="SM00530">
    <property type="entry name" value="HTH_XRE"/>
    <property type="match status" value="1"/>
</dbReference>
<dbReference type="Pfam" id="PF01381">
    <property type="entry name" value="HTH_3"/>
    <property type="match status" value="1"/>
</dbReference>
<organism evidence="3 4">
    <name type="scientific">Archangium violaceum Cb vi76</name>
    <dbReference type="NCBI Taxonomy" id="1406225"/>
    <lineage>
        <taxon>Bacteria</taxon>
        <taxon>Pseudomonadati</taxon>
        <taxon>Myxococcota</taxon>
        <taxon>Myxococcia</taxon>
        <taxon>Myxococcales</taxon>
        <taxon>Cystobacterineae</taxon>
        <taxon>Archangiaceae</taxon>
        <taxon>Archangium</taxon>
    </lineage>
</organism>
<dbReference type="InterPro" id="IPR010982">
    <property type="entry name" value="Lambda_DNA-bd_dom_sf"/>
</dbReference>
<proteinExistence type="predicted"/>
<accession>A0A084SG34</accession>
<dbReference type="Proteomes" id="UP000028547">
    <property type="component" value="Unassembled WGS sequence"/>
</dbReference>
<name>A0A084SG34_9BACT</name>
<sequence length="120" mass="13010">MDKKLAKTIGEAARTARLRAQLTQADVAEMVDLVTEVYGRIERGGMVPSVPTLLRLCRALRISADELLGLAGPDGSLRLADPPSEQGEKPEVRAVLRVLRQLDSGQIKLLGRLAVALKKE</sequence>
<dbReference type="EMBL" id="JPMI01000378">
    <property type="protein sequence ID" value="KFA87419.1"/>
    <property type="molecule type" value="Genomic_DNA"/>
</dbReference>
<dbReference type="GO" id="GO:0005829">
    <property type="term" value="C:cytosol"/>
    <property type="evidence" value="ECO:0007669"/>
    <property type="project" value="TreeGrafter"/>
</dbReference>
<dbReference type="CDD" id="cd00093">
    <property type="entry name" value="HTH_XRE"/>
    <property type="match status" value="1"/>
</dbReference>
<dbReference type="RefSeq" id="WP_043412376.1">
    <property type="nucleotide sequence ID" value="NZ_JPMI01000378.1"/>
</dbReference>
<evidence type="ECO:0000313" key="3">
    <source>
        <dbReference type="EMBL" id="KFA87419.1"/>
    </source>
</evidence>
<evidence type="ECO:0000259" key="2">
    <source>
        <dbReference type="PROSITE" id="PS50943"/>
    </source>
</evidence>
<dbReference type="InterPro" id="IPR050807">
    <property type="entry name" value="TransReg_Diox_bact_type"/>
</dbReference>
<dbReference type="AlphaFoldDB" id="A0A084SG34"/>
<comment type="caution">
    <text evidence="3">The sequence shown here is derived from an EMBL/GenBank/DDBJ whole genome shotgun (WGS) entry which is preliminary data.</text>
</comment>
<dbReference type="PANTHER" id="PTHR46797:SF1">
    <property type="entry name" value="METHYLPHOSPHONATE SYNTHASE"/>
    <property type="match status" value="1"/>
</dbReference>
<dbReference type="SUPFAM" id="SSF47413">
    <property type="entry name" value="lambda repressor-like DNA-binding domains"/>
    <property type="match status" value="1"/>
</dbReference>
<protein>
    <submittedName>
        <fullName evidence="3">XRE family transcriptional regulator</fullName>
    </submittedName>
</protein>
<feature type="domain" description="HTH cro/C1-type" evidence="2">
    <location>
        <begin position="14"/>
        <end position="67"/>
    </location>
</feature>
<dbReference type="Gene3D" id="1.10.260.40">
    <property type="entry name" value="lambda repressor-like DNA-binding domains"/>
    <property type="match status" value="1"/>
</dbReference>
<dbReference type="GO" id="GO:0003700">
    <property type="term" value="F:DNA-binding transcription factor activity"/>
    <property type="evidence" value="ECO:0007669"/>
    <property type="project" value="TreeGrafter"/>
</dbReference>